<evidence type="ECO:0000256" key="1">
    <source>
        <dbReference type="SAM" id="Phobius"/>
    </source>
</evidence>
<keyword evidence="1" id="KW-0472">Membrane</keyword>
<keyword evidence="3" id="KW-1185">Reference proteome</keyword>
<name>A0A226DAS5_FOLCA</name>
<keyword evidence="1" id="KW-0812">Transmembrane</keyword>
<organism evidence="2 3">
    <name type="scientific">Folsomia candida</name>
    <name type="common">Springtail</name>
    <dbReference type="NCBI Taxonomy" id="158441"/>
    <lineage>
        <taxon>Eukaryota</taxon>
        <taxon>Metazoa</taxon>
        <taxon>Ecdysozoa</taxon>
        <taxon>Arthropoda</taxon>
        <taxon>Hexapoda</taxon>
        <taxon>Collembola</taxon>
        <taxon>Entomobryomorpha</taxon>
        <taxon>Isotomoidea</taxon>
        <taxon>Isotomidae</taxon>
        <taxon>Proisotominae</taxon>
        <taxon>Folsomia</taxon>
    </lineage>
</organism>
<protein>
    <submittedName>
        <fullName evidence="2">Uncharacterized protein</fullName>
    </submittedName>
</protein>
<proteinExistence type="predicted"/>
<feature type="transmembrane region" description="Helical" evidence="1">
    <location>
        <begin position="490"/>
        <end position="512"/>
    </location>
</feature>
<dbReference type="EMBL" id="LNIX01000026">
    <property type="protein sequence ID" value="OXA42309.1"/>
    <property type="molecule type" value="Genomic_DNA"/>
</dbReference>
<accession>A0A226DAS5</accession>
<reference evidence="2 3" key="1">
    <citation type="submission" date="2015-12" db="EMBL/GenBank/DDBJ databases">
        <title>The genome of Folsomia candida.</title>
        <authorList>
            <person name="Faddeeva A."/>
            <person name="Derks M.F."/>
            <person name="Anvar Y."/>
            <person name="Smit S."/>
            <person name="Van Straalen N."/>
            <person name="Roelofs D."/>
        </authorList>
    </citation>
    <scope>NUCLEOTIDE SEQUENCE [LARGE SCALE GENOMIC DNA]</scope>
    <source>
        <strain evidence="2 3">VU population</strain>
        <tissue evidence="2">Whole body</tissue>
    </source>
</reference>
<gene>
    <name evidence="2" type="ORF">Fcan01_22927</name>
</gene>
<feature type="transmembrane region" description="Helical" evidence="1">
    <location>
        <begin position="187"/>
        <end position="207"/>
    </location>
</feature>
<comment type="caution">
    <text evidence="2">The sequence shown here is derived from an EMBL/GenBank/DDBJ whole genome shotgun (WGS) entry which is preliminary data.</text>
</comment>
<sequence>MDTTPRLIIDSSMYTGWQPMFRIPLQFLLFKKRPKSMNCWAYFFLLPEHDVTFPNVNLVPSEYLKFDHYLNRKRYIMHEFWPNQFYIFWTTVPLEFQNYLRRIHDSITFPEFLAGGILHKDCKNVSQRPPPKIWFPSLRQFSSIPLDQAGMHMSFMLESIKPSRVISCHQVRPRQDALNVLLSPFDLSGWILIITSFSVTAGLFALISQKATSTSIFFMYRVCLENSDELKFEGKHNTSFRMIVTVWLLFIGTVLTNWYKSAFTMDMILPTKYTKPWHGITDLTDFKFIMPLFDGPYDGFEDNSSTKRWDLTTFYHPLEGKLGLLADYHGNSSRLVGYKKFALDLMRGIPNMWFPDMDEGLIRVRPISYQESDTFLRNMSNCGKLGYIDTQESIEAILPFMNDNVNLAVFLKTEDGPFTQTWGWLSVKVRENDPFKKLGVMQSSGIYKHWVDWFKIVRPKKLFHHYKEWKSPVVEREARPDLNSKILLGFYVWAGSVIISVFIILTEVIVMWC</sequence>
<dbReference type="Proteomes" id="UP000198287">
    <property type="component" value="Unassembled WGS sequence"/>
</dbReference>
<dbReference type="AlphaFoldDB" id="A0A226DAS5"/>
<evidence type="ECO:0000313" key="3">
    <source>
        <dbReference type="Proteomes" id="UP000198287"/>
    </source>
</evidence>
<evidence type="ECO:0000313" key="2">
    <source>
        <dbReference type="EMBL" id="OXA42309.1"/>
    </source>
</evidence>
<keyword evidence="1" id="KW-1133">Transmembrane helix</keyword>
<feature type="transmembrane region" description="Helical" evidence="1">
    <location>
        <begin position="240"/>
        <end position="259"/>
    </location>
</feature>